<comment type="caution">
    <text evidence="1">The sequence shown here is derived from an EMBL/GenBank/DDBJ whole genome shotgun (WGS) entry which is preliminary data.</text>
</comment>
<gene>
    <name evidence="1" type="ORF">SDC9_161958</name>
</gene>
<protein>
    <submittedName>
        <fullName evidence="1">Uncharacterized protein</fullName>
    </submittedName>
</protein>
<dbReference type="EMBL" id="VSSQ01061269">
    <property type="protein sequence ID" value="MPN14631.1"/>
    <property type="molecule type" value="Genomic_DNA"/>
</dbReference>
<reference evidence="1" key="1">
    <citation type="submission" date="2019-08" db="EMBL/GenBank/DDBJ databases">
        <authorList>
            <person name="Kucharzyk K."/>
            <person name="Murdoch R.W."/>
            <person name="Higgins S."/>
            <person name="Loffler F."/>
        </authorList>
    </citation>
    <scope>NUCLEOTIDE SEQUENCE</scope>
</reference>
<name>A0A645FJS8_9ZZZZ</name>
<dbReference type="AlphaFoldDB" id="A0A645FJS8"/>
<sequence length="70" mass="8063">MSKKTLSIVVILTFFFPFVLWNFVNCAEGYIPPTKSYQKTPDQFEAAFNEQMAKYGMSIDRNVFPFLAAL</sequence>
<organism evidence="1">
    <name type="scientific">bioreactor metagenome</name>
    <dbReference type="NCBI Taxonomy" id="1076179"/>
    <lineage>
        <taxon>unclassified sequences</taxon>
        <taxon>metagenomes</taxon>
        <taxon>ecological metagenomes</taxon>
    </lineage>
</organism>
<evidence type="ECO:0000313" key="1">
    <source>
        <dbReference type="EMBL" id="MPN14631.1"/>
    </source>
</evidence>
<proteinExistence type="predicted"/>
<accession>A0A645FJS8</accession>